<evidence type="ECO:0000256" key="1">
    <source>
        <dbReference type="SAM" id="SignalP"/>
    </source>
</evidence>
<evidence type="ECO:0008006" key="4">
    <source>
        <dbReference type="Google" id="ProtNLM"/>
    </source>
</evidence>
<proteinExistence type="predicted"/>
<feature type="signal peptide" evidence="1">
    <location>
        <begin position="1"/>
        <end position="20"/>
    </location>
</feature>
<evidence type="ECO:0000313" key="3">
    <source>
        <dbReference type="Proteomes" id="UP000019376"/>
    </source>
</evidence>
<dbReference type="EMBL" id="KB644414">
    <property type="protein sequence ID" value="EPS31687.1"/>
    <property type="molecule type" value="Genomic_DNA"/>
</dbReference>
<organism evidence="2 3">
    <name type="scientific">Penicillium oxalicum (strain 114-2 / CGMCC 5302)</name>
    <name type="common">Penicillium decumbens</name>
    <dbReference type="NCBI Taxonomy" id="933388"/>
    <lineage>
        <taxon>Eukaryota</taxon>
        <taxon>Fungi</taxon>
        <taxon>Dikarya</taxon>
        <taxon>Ascomycota</taxon>
        <taxon>Pezizomycotina</taxon>
        <taxon>Eurotiomycetes</taxon>
        <taxon>Eurotiomycetidae</taxon>
        <taxon>Eurotiales</taxon>
        <taxon>Aspergillaceae</taxon>
        <taxon>Penicillium</taxon>
    </lineage>
</organism>
<accession>S8BA60</accession>
<dbReference type="Proteomes" id="UP000019376">
    <property type="component" value="Unassembled WGS sequence"/>
</dbReference>
<feature type="chain" id="PRO_5004561214" description="PPPDE domain-containing protein" evidence="1">
    <location>
        <begin position="21"/>
        <end position="207"/>
    </location>
</feature>
<sequence>MKTFNPIFICLFALLSLCFALPSPNHKAHRFPKQKQVDLDNYTALTLAAAEKGVELENGKRYGFREKWATRGATQQMCYPGYSHVRLIVGQFFNVNTRSGRQGFDAKSYEMISAGAASDGHSPMGGTVESHVENMWWANHYFDETREEWVHVSKNNEYEFLGETTASDAFIVHQGLEYARLYPTYNLLLNNCMSYTKTVWEACAEKK</sequence>
<dbReference type="OrthoDB" id="4721928at2759"/>
<dbReference type="AlphaFoldDB" id="S8BA60"/>
<name>S8BA60_PENO1</name>
<keyword evidence="3" id="KW-1185">Reference proteome</keyword>
<gene>
    <name evidence="2" type="ORF">PDE_06644</name>
</gene>
<evidence type="ECO:0000313" key="2">
    <source>
        <dbReference type="EMBL" id="EPS31687.1"/>
    </source>
</evidence>
<dbReference type="HOGENOM" id="CLU_1366592_0_0_1"/>
<dbReference type="PhylomeDB" id="S8BA60"/>
<reference evidence="2 3" key="1">
    <citation type="journal article" date="2013" name="PLoS ONE">
        <title>Genomic and secretomic analyses reveal unique features of the lignocellulolytic enzyme system of Penicillium decumbens.</title>
        <authorList>
            <person name="Liu G."/>
            <person name="Zhang L."/>
            <person name="Wei X."/>
            <person name="Zou G."/>
            <person name="Qin Y."/>
            <person name="Ma L."/>
            <person name="Li J."/>
            <person name="Zheng H."/>
            <person name="Wang S."/>
            <person name="Wang C."/>
            <person name="Xun L."/>
            <person name="Zhao G.-P."/>
            <person name="Zhou Z."/>
            <person name="Qu Y."/>
        </authorList>
    </citation>
    <scope>NUCLEOTIDE SEQUENCE [LARGE SCALE GENOMIC DNA]</scope>
    <source>
        <strain evidence="3">114-2 / CGMCC 5302</strain>
    </source>
</reference>
<keyword evidence="1" id="KW-0732">Signal</keyword>
<dbReference type="eggNOG" id="ENOG502T20T">
    <property type="taxonomic scope" value="Eukaryota"/>
</dbReference>
<protein>
    <recommendedName>
        <fullName evidence="4">PPPDE domain-containing protein</fullName>
    </recommendedName>
</protein>